<keyword evidence="3" id="KW-1185">Reference proteome</keyword>
<evidence type="ECO:0000313" key="3">
    <source>
        <dbReference type="Proteomes" id="UP001283361"/>
    </source>
</evidence>
<dbReference type="Proteomes" id="UP001283361">
    <property type="component" value="Unassembled WGS sequence"/>
</dbReference>
<evidence type="ECO:0000313" key="2">
    <source>
        <dbReference type="EMBL" id="KAK3760771.1"/>
    </source>
</evidence>
<comment type="caution">
    <text evidence="2">The sequence shown here is derived from an EMBL/GenBank/DDBJ whole genome shotgun (WGS) entry which is preliminary data.</text>
</comment>
<feature type="region of interest" description="Disordered" evidence="1">
    <location>
        <begin position="1"/>
        <end position="20"/>
    </location>
</feature>
<dbReference type="AlphaFoldDB" id="A0AAE1D819"/>
<accession>A0AAE1D819</accession>
<dbReference type="EMBL" id="JAWDGP010004953">
    <property type="protein sequence ID" value="KAK3760771.1"/>
    <property type="molecule type" value="Genomic_DNA"/>
</dbReference>
<name>A0AAE1D819_9GAST</name>
<sequence>MVPVTVRGSRLTSSRGHGTSAREFKSHGFLRIHTTFCAEITNQTNSGNLKSSPDSNPQLQEIRQLRYERPEWGQLPITSQIHAPFTLQLFEAFYEYERRTLYLNLICGLACCVITRGQRELGRGEIYNRTKQSESSIFNTLSG</sequence>
<reference evidence="2" key="1">
    <citation type="journal article" date="2023" name="G3 (Bethesda)">
        <title>A reference genome for the long-term kleptoplast-retaining sea slug Elysia crispata morphotype clarki.</title>
        <authorList>
            <person name="Eastman K.E."/>
            <person name="Pendleton A.L."/>
            <person name="Shaikh M.A."/>
            <person name="Suttiyut T."/>
            <person name="Ogas R."/>
            <person name="Tomko P."/>
            <person name="Gavelis G."/>
            <person name="Widhalm J.R."/>
            <person name="Wisecaver J.H."/>
        </authorList>
    </citation>
    <scope>NUCLEOTIDE SEQUENCE</scope>
    <source>
        <strain evidence="2">ECLA1</strain>
    </source>
</reference>
<proteinExistence type="predicted"/>
<protein>
    <submittedName>
        <fullName evidence="2">Uncharacterized protein</fullName>
    </submittedName>
</protein>
<evidence type="ECO:0000256" key="1">
    <source>
        <dbReference type="SAM" id="MobiDB-lite"/>
    </source>
</evidence>
<gene>
    <name evidence="2" type="ORF">RRG08_056180</name>
</gene>
<organism evidence="2 3">
    <name type="scientific">Elysia crispata</name>
    <name type="common">lettuce slug</name>
    <dbReference type="NCBI Taxonomy" id="231223"/>
    <lineage>
        <taxon>Eukaryota</taxon>
        <taxon>Metazoa</taxon>
        <taxon>Spiralia</taxon>
        <taxon>Lophotrochozoa</taxon>
        <taxon>Mollusca</taxon>
        <taxon>Gastropoda</taxon>
        <taxon>Heterobranchia</taxon>
        <taxon>Euthyneura</taxon>
        <taxon>Panpulmonata</taxon>
        <taxon>Sacoglossa</taxon>
        <taxon>Placobranchoidea</taxon>
        <taxon>Plakobranchidae</taxon>
        <taxon>Elysia</taxon>
    </lineage>
</organism>